<dbReference type="PANTHER" id="PTHR30535:SF34">
    <property type="entry name" value="MOLYBDATE-BINDING PROTEIN MOLA"/>
    <property type="match status" value="1"/>
</dbReference>
<dbReference type="InterPro" id="IPR050902">
    <property type="entry name" value="ABC_Transporter_SBP"/>
</dbReference>
<dbReference type="EMBL" id="QCZG01000040">
    <property type="protein sequence ID" value="PWA08173.1"/>
    <property type="molecule type" value="Genomic_DNA"/>
</dbReference>
<proteinExistence type="inferred from homology"/>
<dbReference type="AlphaFoldDB" id="A0A2U1JTG6"/>
<name>A0A2U1JTG6_9BACI</name>
<evidence type="ECO:0000313" key="4">
    <source>
        <dbReference type="Proteomes" id="UP000245998"/>
    </source>
</evidence>
<dbReference type="RefSeq" id="WP_116555795.1">
    <property type="nucleotide sequence ID" value="NZ_QCZG01000040.1"/>
</dbReference>
<reference evidence="3 4" key="1">
    <citation type="submission" date="2018-04" db="EMBL/GenBank/DDBJ databases">
        <title>Camelliibacillus theae gen. nov., sp. nov., isolated from Pu'er tea.</title>
        <authorList>
            <person name="Niu L."/>
        </authorList>
    </citation>
    <scope>NUCLEOTIDE SEQUENCE [LARGE SCALE GENOMIC DNA]</scope>
    <source>
        <strain evidence="3 4">T8</strain>
    </source>
</reference>
<evidence type="ECO:0000313" key="3">
    <source>
        <dbReference type="EMBL" id="PWA08173.1"/>
    </source>
</evidence>
<accession>A0A2U1JTG6</accession>
<evidence type="ECO:0000256" key="1">
    <source>
        <dbReference type="ARBA" id="ARBA00008814"/>
    </source>
</evidence>
<dbReference type="PROSITE" id="PS50983">
    <property type="entry name" value="FE_B12_PBP"/>
    <property type="match status" value="1"/>
</dbReference>
<dbReference type="SUPFAM" id="SSF53807">
    <property type="entry name" value="Helical backbone' metal receptor"/>
    <property type="match status" value="1"/>
</dbReference>
<dbReference type="InterPro" id="IPR002491">
    <property type="entry name" value="ABC_transptr_periplasmic_BD"/>
</dbReference>
<dbReference type="Gene3D" id="3.40.50.1980">
    <property type="entry name" value="Nitrogenase molybdenum iron protein domain"/>
    <property type="match status" value="2"/>
</dbReference>
<sequence length="322" mass="34803">MKLKTMGQVFSAVLLAGALNGCGTEAMYEDKTNEGTTEIETTASTREITDKIGQTIQFKETPKRIVVLSPEFLMMLSELDVKVAGAITTGMEIPGVKDIPSVGRINEVNLEEVVALQPDLVIGQPNFHTSLVEDLKQNEIPLAILTMTSFENVKEAAQMLGNVLDIEEQVATKIAEAEKEVGEILSTVDTQAGHTVAILNVTPAGISIQKEGMTSLEIAEMLGLNNVAASLPSSPKSPTSAPYSMEELVALQPDYLFLMIHGAEEPGLGMIEAQLKKNPSWTSLEAVKNDRVHILPSEKFLTNPGFNYAESLQYMADLINGN</sequence>
<dbReference type="PANTHER" id="PTHR30535">
    <property type="entry name" value="VITAMIN B12-BINDING PROTEIN"/>
    <property type="match status" value="1"/>
</dbReference>
<comment type="similarity">
    <text evidence="1">Belongs to the bacterial solute-binding protein 8 family.</text>
</comment>
<dbReference type="Pfam" id="PF01497">
    <property type="entry name" value="Peripla_BP_2"/>
    <property type="match status" value="1"/>
</dbReference>
<feature type="domain" description="Fe/B12 periplasmic-binding" evidence="2">
    <location>
        <begin position="64"/>
        <end position="322"/>
    </location>
</feature>
<comment type="caution">
    <text evidence="3">The sequence shown here is derived from an EMBL/GenBank/DDBJ whole genome shotgun (WGS) entry which is preliminary data.</text>
</comment>
<protein>
    <submittedName>
        <fullName evidence="3">ABC transporter substrate-binding protein</fullName>
    </submittedName>
</protein>
<keyword evidence="4" id="KW-1185">Reference proteome</keyword>
<dbReference type="Proteomes" id="UP000245998">
    <property type="component" value="Unassembled WGS sequence"/>
</dbReference>
<dbReference type="OrthoDB" id="9816357at2"/>
<organism evidence="3 4">
    <name type="scientific">Pueribacillus theae</name>
    <dbReference type="NCBI Taxonomy" id="2171751"/>
    <lineage>
        <taxon>Bacteria</taxon>
        <taxon>Bacillati</taxon>
        <taxon>Bacillota</taxon>
        <taxon>Bacilli</taxon>
        <taxon>Bacillales</taxon>
        <taxon>Bacillaceae</taxon>
        <taxon>Pueribacillus</taxon>
    </lineage>
</organism>
<gene>
    <name evidence="3" type="ORF">DCC39_15420</name>
</gene>
<evidence type="ECO:0000259" key="2">
    <source>
        <dbReference type="PROSITE" id="PS50983"/>
    </source>
</evidence>
<dbReference type="GO" id="GO:0071281">
    <property type="term" value="P:cellular response to iron ion"/>
    <property type="evidence" value="ECO:0007669"/>
    <property type="project" value="TreeGrafter"/>
</dbReference>